<dbReference type="AlphaFoldDB" id="A0A843TFK9"/>
<dbReference type="Proteomes" id="UP000652761">
    <property type="component" value="Unassembled WGS sequence"/>
</dbReference>
<reference evidence="2" key="1">
    <citation type="submission" date="2017-07" db="EMBL/GenBank/DDBJ databases">
        <title>Taro Niue Genome Assembly and Annotation.</title>
        <authorList>
            <person name="Atibalentja N."/>
            <person name="Keating K."/>
            <person name="Fields C.J."/>
        </authorList>
    </citation>
    <scope>NUCLEOTIDE SEQUENCE</scope>
    <source>
        <strain evidence="2">Niue_2</strain>
        <tissue evidence="2">Leaf</tissue>
    </source>
</reference>
<dbReference type="Gene3D" id="3.30.70.870">
    <property type="entry name" value="Elongation Factor G (Translational Gtpase), domain 3"/>
    <property type="match status" value="1"/>
</dbReference>
<protein>
    <recommendedName>
        <fullName evidence="1">TypA/BipA C-terminal domain-containing protein</fullName>
    </recommendedName>
</protein>
<dbReference type="Pfam" id="PF21018">
    <property type="entry name" value="BipA_C"/>
    <property type="match status" value="1"/>
</dbReference>
<feature type="domain" description="TypA/BipA C-terminal" evidence="1">
    <location>
        <begin position="42"/>
        <end position="90"/>
    </location>
</feature>
<dbReference type="EMBL" id="NMUH01000039">
    <property type="protein sequence ID" value="MQL69511.1"/>
    <property type="molecule type" value="Genomic_DNA"/>
</dbReference>
<proteinExistence type="predicted"/>
<dbReference type="Gene3D" id="2.40.50.250">
    <property type="entry name" value="bipa protein"/>
    <property type="match status" value="1"/>
</dbReference>
<organism evidence="2 3">
    <name type="scientific">Colocasia esculenta</name>
    <name type="common">Wild taro</name>
    <name type="synonym">Arum esculentum</name>
    <dbReference type="NCBI Taxonomy" id="4460"/>
    <lineage>
        <taxon>Eukaryota</taxon>
        <taxon>Viridiplantae</taxon>
        <taxon>Streptophyta</taxon>
        <taxon>Embryophyta</taxon>
        <taxon>Tracheophyta</taxon>
        <taxon>Spermatophyta</taxon>
        <taxon>Magnoliopsida</taxon>
        <taxon>Liliopsida</taxon>
        <taxon>Araceae</taxon>
        <taxon>Aroideae</taxon>
        <taxon>Colocasieae</taxon>
        <taxon>Colocasia</taxon>
    </lineage>
</organism>
<keyword evidence="3" id="KW-1185">Reference proteome</keyword>
<evidence type="ECO:0000259" key="1">
    <source>
        <dbReference type="Pfam" id="PF21018"/>
    </source>
</evidence>
<accession>A0A843TFK9</accession>
<evidence type="ECO:0000313" key="3">
    <source>
        <dbReference type="Proteomes" id="UP000652761"/>
    </source>
</evidence>
<dbReference type="OrthoDB" id="364892at2759"/>
<gene>
    <name evidence="2" type="ORF">Taro_001818</name>
</gene>
<evidence type="ECO:0000313" key="2">
    <source>
        <dbReference type="EMBL" id="MQL69511.1"/>
    </source>
</evidence>
<name>A0A843TFK9_COLES</name>
<sequence length="103" mass="11604">MMRQKLQDIKEMTTPQTLNVRLSGFCQPYEKYRGPLGNVRKGVLVNPVRTKELTNVRAAAKDENVRLTPPRLMTLEEAIGYVASDELIEASYAEGHKVEEAIS</sequence>
<dbReference type="InterPro" id="IPR048876">
    <property type="entry name" value="BipA_C"/>
</dbReference>
<dbReference type="InterPro" id="IPR042116">
    <property type="entry name" value="TypA/BipA_C"/>
</dbReference>
<comment type="caution">
    <text evidence="2">The sequence shown here is derived from an EMBL/GenBank/DDBJ whole genome shotgun (WGS) entry which is preliminary data.</text>
</comment>